<dbReference type="InterPro" id="IPR013783">
    <property type="entry name" value="Ig-like_fold"/>
</dbReference>
<dbReference type="SMART" id="SM00089">
    <property type="entry name" value="PKD"/>
    <property type="match status" value="3"/>
</dbReference>
<protein>
    <submittedName>
        <fullName evidence="3">Autotransporter beta-domain</fullName>
    </submittedName>
</protein>
<dbReference type="SUPFAM" id="SSF49313">
    <property type="entry name" value="Cadherin-like"/>
    <property type="match status" value="7"/>
</dbReference>
<organism evidence="3 4">
    <name type="scientific">Solilutibacter silvestris</name>
    <dbReference type="NCBI Taxonomy" id="1645665"/>
    <lineage>
        <taxon>Bacteria</taxon>
        <taxon>Pseudomonadati</taxon>
        <taxon>Pseudomonadota</taxon>
        <taxon>Gammaproteobacteria</taxon>
        <taxon>Lysobacterales</taxon>
        <taxon>Lysobacteraceae</taxon>
        <taxon>Solilutibacter</taxon>
    </lineage>
</organism>
<dbReference type="SMART" id="SM00869">
    <property type="entry name" value="Autotransporter"/>
    <property type="match status" value="1"/>
</dbReference>
<dbReference type="PANTHER" id="PTHR37494">
    <property type="entry name" value="HEMAGGLUTININ"/>
    <property type="match status" value="1"/>
</dbReference>
<dbReference type="GO" id="GO:0030247">
    <property type="term" value="F:polysaccharide binding"/>
    <property type="evidence" value="ECO:0007669"/>
    <property type="project" value="UniProtKB-UniRule"/>
</dbReference>
<dbReference type="InterPro" id="IPR001919">
    <property type="entry name" value="CBD2"/>
</dbReference>
<dbReference type="PROSITE" id="PS51173">
    <property type="entry name" value="CBM2"/>
    <property type="match status" value="1"/>
</dbReference>
<dbReference type="InterPro" id="IPR005546">
    <property type="entry name" value="Autotransporte_beta"/>
</dbReference>
<dbReference type="SUPFAM" id="SSF103515">
    <property type="entry name" value="Autotransporter"/>
    <property type="match status" value="1"/>
</dbReference>
<gene>
    <name evidence="3" type="ORF">Lysil_0948</name>
</gene>
<dbReference type="InterPro" id="IPR002909">
    <property type="entry name" value="IPT_dom"/>
</dbReference>
<name>A0A2K1Q2Q5_9GAMM</name>
<dbReference type="Gene3D" id="2.60.40.10">
    <property type="entry name" value="Immunoglobulins"/>
    <property type="match status" value="12"/>
</dbReference>
<evidence type="ECO:0000313" key="4">
    <source>
        <dbReference type="Proteomes" id="UP000236220"/>
    </source>
</evidence>
<sequence>MSSAVCTFTYTTTAMDVALGHISALGRWRATRPTGAARSGTTNTLTVPYVAASPPTVTGLSPAKGVLTGGNTVVINGTGLAWATAVNFGGVSATFTISNDSQILATAPAGAVGIVDVTVTTPGGTSSTGVVDQYTYVAPPTVTSISPTSGPTGGGTTVVITGTGFAAAPSAGAVKFGATNASYTVNSNTQITATSPAGAVGTVDVMVTTLGGTSATSAADQYTYAPAPTVTAISPTSGPTSGGTTVVITGNGFASAPPTGAVKFGATTASYTINSNTQITATSPAGGAGTVDVTVTSLGGTSATSAADQYTYVPTPTVTAISPIAGPTGGGATVVITGAGFNYAPGSGAVKFGATVASYTVNSATQITATTPANPAGTYDVTVTTPGGTSPTSAADQYTYMPAPTVTSISPTSGSPAGGTSVTISGANFSGATAVTFGATAAFGFTINSATSITATAPAGTGTVDVRVTTSGGTSATSAADQYTYIAAPVANAVSATVAYGSSNNPITLSLTGGVPTSVAIATAAAHGTATTSGTSITYTPTASYSGPDSFTYTATNASGTSAPATVTITVNPTSITVSPTTLSSATVGAAYNATITTSGGTSPYSYAVTAGAVPAGMSLNSSTGVLSGTPTAGGTYNFTLTATDSSTGTGTPFTGSRAYSLTVNAPTITISPASLPAGAVGTTYSQTITASGGTASYSYAVTAGALPAGITLGSGGQLSGTPVTSGTFNLTVTATDSSAGAGPYTGSRAYVLTISAPSIVVSPASLPNPQVAVSYNTTITATGGTAPYTYALSGGALPTGIALSSAGVLSGTPTASGSFNFTVKATDANGFTGSQAYSTVVVVPTLALNPASPLPTGIAEIAYSQTITASGGTAPYGYSLVAGALPAGLSLSNAGVLSGTPTVAGTFTFTVRATDSSTGTGSPFSISRNYTLTITAPTISVSPSMLPNASAGVAYSQTITASGGTAPYSYSLAAGALPPGVALSGAGTLSGTPTAAGTFNFTVTATDAHGFTGSQAYTLVISAPTITLSPVSLPASTVGVAYSQTITASGGNGSYTYSLAGALPTGVSLNSSGALAGIPTVPGNYNFTVTATDGFGFTGSHAYALAVGSPTITLTPTTLPSATVATAYPTQTFTASGGSTPYMYSLTAGALPAGISLNSGGTLSGTPTTAGTFNFTITATDAYGSTGSASVSITVAAATQAIINFKANPVAPVFTPNGTFAISATGGASTSPVVFASTTTSICTVSGSTVTMKSAGTCSLVADQAADANYTAATQVKLDVTITAATQAITNFKANPAAPVFAPNGGFAISATGGASTSPVVFASTTTNVCTVSGSTVTMRSAGTCSLTADQAADANYIAATQVKLDVTITAAAQAITNFKANPVAPVFAPNGTFAISATAGASTSPVVFASTTTTICTVSGSTVTMKSAGTCSLTADQATDANYTAAPQVKLDVVIAASGPVIGWIGAIHKTQGETAFDLPVPTSTSTGAFIYTSSNTSVATVSGRTVTIVGGGTATLTATQAATANYTAGSASTTLTVDTRPDPTKDPSVAAGLQAQVDASLRFASAQEDNVRDRMRQLRMEKGTPSHNGLTLSVGGRGGAGMSLPVGLGAAGGAGAGGINGGWLGGSIVYGQRSGMPGRDGYNLRSDGISFGMDHAFGDYVLGAALGSGWGATDFDDGRSKQDAKHRAFTLYGLWRGDEHWYAEGMFGVGQLDFNLTRWSDVANDATSAQRKGNQQYGSFSVGYTQRNDSYELTGYGRVEGNRTTLDAYQESGLGIYDLAYRRQRIETSLAAVGIEGSYHGKLGGHAWRPFWSLEYRDALSNSGNAAINYAVQPATGDYLLALHGYADRMWALGGGFDLELARGWQMTINYRREEYNGLRNNVFGLRVVFGQGGGMPAYMLTPAQYKGASIYPHPQP</sequence>
<evidence type="ECO:0000259" key="1">
    <source>
        <dbReference type="PROSITE" id="PS51173"/>
    </source>
</evidence>
<dbReference type="Pfam" id="PF17963">
    <property type="entry name" value="Big_9"/>
    <property type="match status" value="1"/>
</dbReference>
<dbReference type="GO" id="GO:0005509">
    <property type="term" value="F:calcium ion binding"/>
    <property type="evidence" value="ECO:0007669"/>
    <property type="project" value="InterPro"/>
</dbReference>
<dbReference type="InterPro" id="IPR008964">
    <property type="entry name" value="Invasin/intimin_cell_adhesion"/>
</dbReference>
<evidence type="ECO:0000259" key="2">
    <source>
        <dbReference type="PROSITE" id="PS51208"/>
    </source>
</evidence>
<dbReference type="Pfam" id="PF03797">
    <property type="entry name" value="Autotransporter"/>
    <property type="match status" value="1"/>
</dbReference>
<dbReference type="CDD" id="cd00603">
    <property type="entry name" value="IPT_PCSR"/>
    <property type="match status" value="3"/>
</dbReference>
<dbReference type="InterPro" id="IPR006644">
    <property type="entry name" value="Cadg"/>
</dbReference>
<dbReference type="CDD" id="cd00102">
    <property type="entry name" value="IPT"/>
    <property type="match status" value="1"/>
</dbReference>
<dbReference type="SMART" id="SM00736">
    <property type="entry name" value="CADG"/>
    <property type="match status" value="3"/>
</dbReference>
<feature type="domain" description="CBM2" evidence="1">
    <location>
        <begin position="528"/>
        <end position="672"/>
    </location>
</feature>
<dbReference type="Gene3D" id="2.60.40.1080">
    <property type="match status" value="1"/>
</dbReference>
<feature type="domain" description="Autotransporter" evidence="2">
    <location>
        <begin position="1618"/>
        <end position="1893"/>
    </location>
</feature>
<evidence type="ECO:0000313" key="3">
    <source>
        <dbReference type="EMBL" id="PNS09319.1"/>
    </source>
</evidence>
<dbReference type="Pfam" id="PF01833">
    <property type="entry name" value="TIG"/>
    <property type="match status" value="5"/>
</dbReference>
<accession>A0A2K1Q2Q5</accession>
<dbReference type="Pfam" id="PF05345">
    <property type="entry name" value="He_PIG"/>
    <property type="match status" value="7"/>
</dbReference>
<dbReference type="GO" id="GO:0016020">
    <property type="term" value="C:membrane"/>
    <property type="evidence" value="ECO:0007669"/>
    <property type="project" value="InterPro"/>
</dbReference>
<dbReference type="InterPro" id="IPR015919">
    <property type="entry name" value="Cadherin-like_sf"/>
</dbReference>
<dbReference type="InterPro" id="IPR022409">
    <property type="entry name" value="PKD/Chitinase_dom"/>
</dbReference>
<keyword evidence="4" id="KW-1185">Reference proteome</keyword>
<dbReference type="EMBL" id="NPZB01000001">
    <property type="protein sequence ID" value="PNS09319.1"/>
    <property type="molecule type" value="Genomic_DNA"/>
</dbReference>
<comment type="caution">
    <text evidence="3">The sequence shown here is derived from an EMBL/GenBank/DDBJ whole genome shotgun (WGS) entry which is preliminary data.</text>
</comment>
<proteinExistence type="predicted"/>
<dbReference type="InterPro" id="IPR036709">
    <property type="entry name" value="Autotransporte_beta_dom_sf"/>
</dbReference>
<dbReference type="SUPFAM" id="SSF49373">
    <property type="entry name" value="Invasin/intimin cell-adhesion fragments"/>
    <property type="match status" value="1"/>
</dbReference>
<dbReference type="GO" id="GO:0004553">
    <property type="term" value="F:hydrolase activity, hydrolyzing O-glycosyl compounds"/>
    <property type="evidence" value="ECO:0007669"/>
    <property type="project" value="InterPro"/>
</dbReference>
<dbReference type="InterPro" id="IPR014756">
    <property type="entry name" value="Ig_E-set"/>
</dbReference>
<dbReference type="PANTHER" id="PTHR37494:SF1">
    <property type="entry name" value="STAPHYLOCOCCUS AUREUS SURFACE PROTEIN A"/>
    <property type="match status" value="1"/>
</dbReference>
<dbReference type="Gene3D" id="2.40.128.130">
    <property type="entry name" value="Autotransporter beta-domain"/>
    <property type="match status" value="1"/>
</dbReference>
<dbReference type="GO" id="GO:0005975">
    <property type="term" value="P:carbohydrate metabolic process"/>
    <property type="evidence" value="ECO:0007669"/>
    <property type="project" value="InterPro"/>
</dbReference>
<dbReference type="SUPFAM" id="SSF81296">
    <property type="entry name" value="E set domains"/>
    <property type="match status" value="5"/>
</dbReference>
<dbReference type="PROSITE" id="PS51208">
    <property type="entry name" value="AUTOTRANSPORTER"/>
    <property type="match status" value="1"/>
</dbReference>
<dbReference type="Proteomes" id="UP000236220">
    <property type="component" value="Unassembled WGS sequence"/>
</dbReference>
<reference evidence="3 4" key="1">
    <citation type="submission" date="2017-08" db="EMBL/GenBank/DDBJ databases">
        <title>Lysobacter sylvestris genome.</title>
        <authorList>
            <person name="Zhang D.-C."/>
            <person name="Albuquerque L."/>
            <person name="Franca L."/>
            <person name="Froufe H.J.C."/>
            <person name="Barroso C."/>
            <person name="Egas C."/>
            <person name="Da Costa M."/>
            <person name="Margesin R."/>
        </authorList>
    </citation>
    <scope>NUCLEOTIDE SEQUENCE [LARGE SCALE GENOMIC DNA]</scope>
    <source>
        <strain evidence="3 4">AM20-91</strain>
    </source>
</reference>
<dbReference type="SMART" id="SM00429">
    <property type="entry name" value="IPT"/>
    <property type="match status" value="5"/>
</dbReference>